<dbReference type="KEGG" id="pgri:PgNI_01292"/>
<evidence type="ECO:0000256" key="6">
    <source>
        <dbReference type="ARBA" id="ARBA00039449"/>
    </source>
</evidence>
<dbReference type="EC" id="2.1.1.244" evidence="5"/>
<evidence type="ECO:0000256" key="3">
    <source>
        <dbReference type="ARBA" id="ARBA00022679"/>
    </source>
</evidence>
<reference evidence="13" key="3">
    <citation type="submission" date="2025-08" db="UniProtKB">
        <authorList>
            <consortium name="RefSeq"/>
        </authorList>
    </citation>
    <scope>IDENTIFICATION</scope>
    <source>
        <strain evidence="13">NI907</strain>
    </source>
</reference>
<feature type="binding site" evidence="11">
    <location>
        <position position="75"/>
    </location>
    <ligand>
        <name>S-adenosyl-L-methionine</name>
        <dbReference type="ChEBI" id="CHEBI:59789"/>
    </ligand>
</feature>
<evidence type="ECO:0000313" key="13">
    <source>
        <dbReference type="RefSeq" id="XP_030986301.1"/>
    </source>
</evidence>
<dbReference type="Gene3D" id="3.40.50.150">
    <property type="entry name" value="Vaccinia Virus protein VP39"/>
    <property type="match status" value="1"/>
</dbReference>
<keyword evidence="2" id="KW-0489">Methyltransferase</keyword>
<name>A0A6P8BGY1_PYRGI</name>
<dbReference type="GO" id="GO:0005737">
    <property type="term" value="C:cytoplasm"/>
    <property type="evidence" value="ECO:0007669"/>
    <property type="project" value="TreeGrafter"/>
</dbReference>
<dbReference type="SUPFAM" id="SSF53335">
    <property type="entry name" value="S-adenosyl-L-methionine-dependent methyltransferases"/>
    <property type="match status" value="1"/>
</dbReference>
<accession>A0A6P8BGY1</accession>
<comment type="catalytic activity">
    <reaction evidence="9">
        <text>N-terminal L-prolyl-L-prolyl-L-lysyl-[protein] + 2 S-adenosyl-L-methionine = N-terminal N,N-dimethyl-L-prolyl-L-prolyl-L-lysyl-[protein] + 2 S-adenosyl-L-homocysteine + 2 H(+)</text>
        <dbReference type="Rhea" id="RHEA:54736"/>
        <dbReference type="Rhea" id="RHEA-COMP:13787"/>
        <dbReference type="Rhea" id="RHEA-COMP:13974"/>
        <dbReference type="ChEBI" id="CHEBI:15378"/>
        <dbReference type="ChEBI" id="CHEBI:57856"/>
        <dbReference type="ChEBI" id="CHEBI:59789"/>
        <dbReference type="ChEBI" id="CHEBI:138059"/>
        <dbReference type="ChEBI" id="CHEBI:138318"/>
        <dbReference type="EC" id="2.1.1.244"/>
    </reaction>
</comment>
<evidence type="ECO:0000256" key="7">
    <source>
        <dbReference type="ARBA" id="ARBA00043129"/>
    </source>
</evidence>
<reference evidence="13" key="2">
    <citation type="submission" date="2019-10" db="EMBL/GenBank/DDBJ databases">
        <authorList>
            <consortium name="NCBI Genome Project"/>
        </authorList>
    </citation>
    <scope>NUCLEOTIDE SEQUENCE</scope>
    <source>
        <strain evidence="13">NI907</strain>
    </source>
</reference>
<organism evidence="12 13">
    <name type="scientific">Pyricularia grisea</name>
    <name type="common">Crabgrass-specific blast fungus</name>
    <name type="synonym">Magnaporthe grisea</name>
    <dbReference type="NCBI Taxonomy" id="148305"/>
    <lineage>
        <taxon>Eukaryota</taxon>
        <taxon>Fungi</taxon>
        <taxon>Dikarya</taxon>
        <taxon>Ascomycota</taxon>
        <taxon>Pezizomycotina</taxon>
        <taxon>Sordariomycetes</taxon>
        <taxon>Sordariomycetidae</taxon>
        <taxon>Magnaporthales</taxon>
        <taxon>Pyriculariaceae</taxon>
        <taxon>Pyricularia</taxon>
    </lineage>
</organism>
<dbReference type="Pfam" id="PF05891">
    <property type="entry name" value="Methyltransf_PK"/>
    <property type="match status" value="1"/>
</dbReference>
<keyword evidence="3" id="KW-0808">Transferase</keyword>
<protein>
    <recommendedName>
        <fullName evidence="6">Alpha N-terminal protein methyltransferase 1</fullName>
        <ecNumber evidence="5">2.1.1.244</ecNumber>
    </recommendedName>
    <alternativeName>
        <fullName evidence="7">X-Pro-Lys N-terminal protein methyltransferase 1</fullName>
    </alternativeName>
</protein>
<feature type="binding site" evidence="11">
    <location>
        <position position="137"/>
    </location>
    <ligand>
        <name>S-adenosyl-L-methionine</name>
        <dbReference type="ChEBI" id="CHEBI:59789"/>
    </ligand>
</feature>
<comment type="catalytic activity">
    <reaction evidence="8">
        <text>N-terminal L-seryl-L-prolyl-L-lysyl-[protein] + 3 S-adenosyl-L-methionine = N-terminal N,N,N-trimethyl-L-seryl-L-prolyl-L-lysyl-[protein] + 3 S-adenosyl-L-homocysteine + 3 H(+)</text>
        <dbReference type="Rhea" id="RHEA:54724"/>
        <dbReference type="Rhea" id="RHEA-COMP:13789"/>
        <dbReference type="Rhea" id="RHEA-COMP:13973"/>
        <dbReference type="ChEBI" id="CHEBI:15378"/>
        <dbReference type="ChEBI" id="CHEBI:57856"/>
        <dbReference type="ChEBI" id="CHEBI:59789"/>
        <dbReference type="ChEBI" id="CHEBI:138061"/>
        <dbReference type="ChEBI" id="CHEBI:138317"/>
        <dbReference type="EC" id="2.1.1.244"/>
    </reaction>
</comment>
<dbReference type="GO" id="GO:0032259">
    <property type="term" value="P:methylation"/>
    <property type="evidence" value="ECO:0007669"/>
    <property type="project" value="UniProtKB-KW"/>
</dbReference>
<evidence type="ECO:0000256" key="1">
    <source>
        <dbReference type="ARBA" id="ARBA00009059"/>
    </source>
</evidence>
<evidence type="ECO:0000256" key="5">
    <source>
        <dbReference type="ARBA" id="ARBA00039112"/>
    </source>
</evidence>
<dbReference type="GO" id="GO:0071885">
    <property type="term" value="F:N-terminal protein N-methyltransferase activity"/>
    <property type="evidence" value="ECO:0007669"/>
    <property type="project" value="UniProtKB-EC"/>
</dbReference>
<evidence type="ECO:0000256" key="11">
    <source>
        <dbReference type="PIRSR" id="PIRSR016958-1"/>
    </source>
</evidence>
<dbReference type="OrthoDB" id="1298661at2759"/>
<dbReference type="InterPro" id="IPR029063">
    <property type="entry name" value="SAM-dependent_MTases_sf"/>
</dbReference>
<dbReference type="PANTHER" id="PTHR12753:SF0">
    <property type="entry name" value="ALPHA N-TERMINAL PROTEIN METHYLTRANSFERASE 1"/>
    <property type="match status" value="1"/>
</dbReference>
<keyword evidence="12" id="KW-1185">Reference proteome</keyword>
<reference evidence="13" key="1">
    <citation type="journal article" date="2019" name="Mol. Biol. Evol.">
        <title>Blast fungal genomes show frequent chromosomal changes, gene gains and losses, and effector gene turnover.</title>
        <authorList>
            <person name="Gomez Luciano L.B."/>
            <person name="Jason Tsai I."/>
            <person name="Chuma I."/>
            <person name="Tosa Y."/>
            <person name="Chen Y.H."/>
            <person name="Li J.Y."/>
            <person name="Li M.Y."/>
            <person name="Jade Lu M.Y."/>
            <person name="Nakayashiki H."/>
            <person name="Li W.H."/>
        </authorList>
    </citation>
    <scope>NUCLEOTIDE SEQUENCE</scope>
    <source>
        <strain evidence="13">NI907</strain>
    </source>
</reference>
<evidence type="ECO:0000256" key="10">
    <source>
        <dbReference type="ARBA" id="ARBA00048167"/>
    </source>
</evidence>
<dbReference type="PIRSF" id="PIRSF016958">
    <property type="entry name" value="DUF858_MeTrfase_lik"/>
    <property type="match status" value="1"/>
</dbReference>
<evidence type="ECO:0000256" key="4">
    <source>
        <dbReference type="ARBA" id="ARBA00022691"/>
    </source>
</evidence>
<dbReference type="GeneID" id="41956279"/>
<keyword evidence="4 11" id="KW-0949">S-adenosyl-L-methionine</keyword>
<dbReference type="InterPro" id="IPR008576">
    <property type="entry name" value="MeTrfase_NTM1"/>
</dbReference>
<evidence type="ECO:0000256" key="2">
    <source>
        <dbReference type="ARBA" id="ARBA00022603"/>
    </source>
</evidence>
<dbReference type="PANTHER" id="PTHR12753">
    <property type="entry name" value="AD-003 - RELATED"/>
    <property type="match status" value="1"/>
</dbReference>
<evidence type="ECO:0000313" key="12">
    <source>
        <dbReference type="Proteomes" id="UP000515153"/>
    </source>
</evidence>
<evidence type="ECO:0000256" key="9">
    <source>
        <dbReference type="ARBA" id="ARBA00047885"/>
    </source>
</evidence>
<gene>
    <name evidence="13" type="ORF">PgNI_01292</name>
</gene>
<proteinExistence type="inferred from homology"/>
<sequence length="227" mass="24902">MTPDPAPSAAAPDSRINTKDGRQYWETVSADVDGMLGGFPYVTKVDLQGSKNFLAKMGIGNKDGLKTLKSALEGGAGIGRITKGLLLDVAEQVDIVEPIAKFTEGLSEISGVRTVSNIGLEEWTPPPGIQYDLVWTQWCLGHLTDQQVITYLERCKAALVPETGFIIVKENLNTGIEDLFDDVDSSVTRRDEKFLELFKAAGLRLVKSEIQRGMPKELFPVKTYALR</sequence>
<comment type="similarity">
    <text evidence="1">Belongs to the methyltransferase superfamily. NTM1 family.</text>
</comment>
<dbReference type="RefSeq" id="XP_030986301.1">
    <property type="nucleotide sequence ID" value="XM_031121365.1"/>
</dbReference>
<dbReference type="Proteomes" id="UP000515153">
    <property type="component" value="Unplaced"/>
</dbReference>
<feature type="binding site" evidence="11">
    <location>
        <position position="80"/>
    </location>
    <ligand>
        <name>S-adenosyl-L-methionine</name>
        <dbReference type="ChEBI" id="CHEBI:59789"/>
    </ligand>
</feature>
<comment type="catalytic activity">
    <reaction evidence="10">
        <text>N-terminal L-alanyl-L-prolyl-L-lysyl-[protein] + 3 S-adenosyl-L-methionine = N-terminal N,N,N-trimethyl-L-alanyl-L-prolyl-L-lysyl-[protein] + 3 S-adenosyl-L-homocysteine + 3 H(+)</text>
        <dbReference type="Rhea" id="RHEA:54712"/>
        <dbReference type="Rhea" id="RHEA-COMP:13785"/>
        <dbReference type="Rhea" id="RHEA-COMP:13971"/>
        <dbReference type="ChEBI" id="CHEBI:15378"/>
        <dbReference type="ChEBI" id="CHEBI:57856"/>
        <dbReference type="ChEBI" id="CHEBI:59789"/>
        <dbReference type="ChEBI" id="CHEBI:138057"/>
        <dbReference type="ChEBI" id="CHEBI:138315"/>
        <dbReference type="EC" id="2.1.1.244"/>
    </reaction>
</comment>
<dbReference type="AlphaFoldDB" id="A0A6P8BGY1"/>
<evidence type="ECO:0000256" key="8">
    <source>
        <dbReference type="ARBA" id="ARBA00047306"/>
    </source>
</evidence>